<evidence type="ECO:0000313" key="2">
    <source>
        <dbReference type="Proteomes" id="UP000269945"/>
    </source>
</evidence>
<name>A0A9X9LZ52_GULGU</name>
<dbReference type="EMBL" id="CYRY02031170">
    <property type="protein sequence ID" value="VCX05376.1"/>
    <property type="molecule type" value="Genomic_DNA"/>
</dbReference>
<comment type="caution">
    <text evidence="1">The sequence shown here is derived from an EMBL/GenBank/DDBJ whole genome shotgun (WGS) entry which is preliminary data.</text>
</comment>
<protein>
    <submittedName>
        <fullName evidence="1">Uncharacterized protein</fullName>
    </submittedName>
</protein>
<dbReference type="Proteomes" id="UP000269945">
    <property type="component" value="Unassembled WGS sequence"/>
</dbReference>
<dbReference type="AlphaFoldDB" id="A0A9X9LZ52"/>
<organism evidence="1 2">
    <name type="scientific">Gulo gulo</name>
    <name type="common">Wolverine</name>
    <name type="synonym">Gluton</name>
    <dbReference type="NCBI Taxonomy" id="48420"/>
    <lineage>
        <taxon>Eukaryota</taxon>
        <taxon>Metazoa</taxon>
        <taxon>Chordata</taxon>
        <taxon>Craniata</taxon>
        <taxon>Vertebrata</taxon>
        <taxon>Euteleostomi</taxon>
        <taxon>Mammalia</taxon>
        <taxon>Eutheria</taxon>
        <taxon>Laurasiatheria</taxon>
        <taxon>Carnivora</taxon>
        <taxon>Caniformia</taxon>
        <taxon>Musteloidea</taxon>
        <taxon>Mustelidae</taxon>
        <taxon>Guloninae</taxon>
        <taxon>Gulo</taxon>
    </lineage>
</organism>
<proteinExistence type="predicted"/>
<accession>A0A9X9LZ52</accession>
<feature type="non-terminal residue" evidence="1">
    <location>
        <position position="1"/>
    </location>
</feature>
<evidence type="ECO:0000313" key="1">
    <source>
        <dbReference type="EMBL" id="VCX05376.1"/>
    </source>
</evidence>
<reference evidence="1 2" key="1">
    <citation type="submission" date="2018-10" db="EMBL/GenBank/DDBJ databases">
        <authorList>
            <person name="Ekblom R."/>
            <person name="Jareborg N."/>
        </authorList>
    </citation>
    <scope>NUCLEOTIDE SEQUENCE [LARGE SCALE GENOMIC DNA]</scope>
    <source>
        <tissue evidence="1">Muscle</tissue>
    </source>
</reference>
<gene>
    <name evidence="1" type="ORF">BN2614_LOCUS3</name>
</gene>
<sequence>RKPKKEGSQSGTTDLGEKAGILCQEGWLHLGQQLRYWSQTSRAQCSADGQESGLVEVRRLCQPHSPGQVRLPEIIISLLETKVKTLTLSSLLTLIYTSFTFLDKAVIYLRTRVLARFCSWGPCYSSAV</sequence>
<keyword evidence="2" id="KW-1185">Reference proteome</keyword>